<dbReference type="AlphaFoldDB" id="A0A0G1LWK4"/>
<comment type="caution">
    <text evidence="2">The sequence shown here is derived from an EMBL/GenBank/DDBJ whole genome shotgun (WGS) entry which is preliminary data.</text>
</comment>
<keyword evidence="1" id="KW-1133">Transmembrane helix</keyword>
<organism evidence="2 3">
    <name type="scientific">Candidatus Collierbacteria bacterium GW2011_GWB1_44_6</name>
    <dbReference type="NCBI Taxonomy" id="1618384"/>
    <lineage>
        <taxon>Bacteria</taxon>
        <taxon>Candidatus Collieribacteriota</taxon>
    </lineage>
</organism>
<sequence>MNLVNLFGNKSKNPEPEYFLAIEIHESLIKTALWEVLEGQPEVVNVGSYESWTEEESLINGVDSSLDQAIKVIKSQPKRTIIGLPDSWMENEKIHSSKTKLINHLFKELGLEPIGVVTINRAIAHYLKKKEGMPPTVILLEVYTSKVAVSYVYLGVVTKTEEVARSGDLAHDVEEGLTRMDLPNYPARFILTNGGGLEEESEQLTAFPWTDRLPFKHIPKVEILPVDFSIKSIALTGGIEAVQYLGLEVKEDEANLVIPEEPPSSMEELGFSYEETSPPSTIPLAVPVSPPLVMSDEGSETYEENEPEYAFKEDSDTVSPKKIPHFKLPVPTLPKITLPKLPRLSLVILITLPLLLILGVLSYLYFGKAQITIHFTPQKITKQIGIAIAETPQEGIPTLIATKKTFSGTAVESASTTGTATVGDKATGSITIGNKSVAPIILKAGTTITSDTGKYSFTLQNSVTVASASADSLDTISGKVSGVSVTAAKIGAEFNLPKDTIFTVDNFSKSIAAAVAEGDFTGGTSRTVNAVSKVDQEKLLAASIEKIKAKVQTDTQTENPGFKTLPLSEIQFTKKQFDHNVSEEATTLSLTLEGSLDALVYSEDSLYELAVKELNGQIPSGSVTKKESTKVSLENPNKSDGKYLSKLNVEASLYPEIDKNKLTEFIKGKVAAGTRHFFEPIPGFTGVDVRMTPAVPMLTKIFPLRNINFELVSN</sequence>
<gene>
    <name evidence="2" type="ORF">UW68_C0015G0035</name>
</gene>
<evidence type="ECO:0008006" key="4">
    <source>
        <dbReference type="Google" id="ProtNLM"/>
    </source>
</evidence>
<reference evidence="2 3" key="1">
    <citation type="journal article" date="2015" name="Nature">
        <title>rRNA introns, odd ribosomes, and small enigmatic genomes across a large radiation of phyla.</title>
        <authorList>
            <person name="Brown C.T."/>
            <person name="Hug L.A."/>
            <person name="Thomas B.C."/>
            <person name="Sharon I."/>
            <person name="Castelle C.J."/>
            <person name="Singh A."/>
            <person name="Wilkins M.J."/>
            <person name="Williams K.H."/>
            <person name="Banfield J.F."/>
        </authorList>
    </citation>
    <scope>NUCLEOTIDE SEQUENCE [LARGE SCALE GENOMIC DNA]</scope>
</reference>
<keyword evidence="1" id="KW-0472">Membrane</keyword>
<evidence type="ECO:0000256" key="1">
    <source>
        <dbReference type="SAM" id="Phobius"/>
    </source>
</evidence>
<dbReference type="STRING" id="1618384.UW68_C0015G0035"/>
<proteinExistence type="predicted"/>
<dbReference type="EMBL" id="LCJG01000015">
    <property type="protein sequence ID" value="KKT73207.1"/>
    <property type="molecule type" value="Genomic_DNA"/>
</dbReference>
<feature type="transmembrane region" description="Helical" evidence="1">
    <location>
        <begin position="344"/>
        <end position="366"/>
    </location>
</feature>
<evidence type="ECO:0000313" key="2">
    <source>
        <dbReference type="EMBL" id="KKT73207.1"/>
    </source>
</evidence>
<dbReference type="Proteomes" id="UP000034835">
    <property type="component" value="Unassembled WGS sequence"/>
</dbReference>
<evidence type="ECO:0000313" key="3">
    <source>
        <dbReference type="Proteomes" id="UP000034835"/>
    </source>
</evidence>
<keyword evidence="1" id="KW-0812">Transmembrane</keyword>
<protein>
    <recommendedName>
        <fullName evidence="4">Baseplate protein J-like domain-containing protein</fullName>
    </recommendedName>
</protein>
<name>A0A0G1LWK4_9BACT</name>
<accession>A0A0G1LWK4</accession>
<dbReference type="PATRIC" id="fig|1618384.3.peg.487"/>